<evidence type="ECO:0008006" key="4">
    <source>
        <dbReference type="Google" id="ProtNLM"/>
    </source>
</evidence>
<evidence type="ECO:0000313" key="3">
    <source>
        <dbReference type="Proteomes" id="UP000030762"/>
    </source>
</evidence>
<dbReference type="EMBL" id="JH767185">
    <property type="protein sequence ID" value="EQC29267.1"/>
    <property type="molecule type" value="Genomic_DNA"/>
</dbReference>
<evidence type="ECO:0000313" key="2">
    <source>
        <dbReference type="EMBL" id="EQC29267.1"/>
    </source>
</evidence>
<feature type="compositionally biased region" description="Polar residues" evidence="1">
    <location>
        <begin position="144"/>
        <end position="154"/>
    </location>
</feature>
<dbReference type="OrthoDB" id="10570712at2759"/>
<dbReference type="InterPro" id="IPR008984">
    <property type="entry name" value="SMAD_FHA_dom_sf"/>
</dbReference>
<organism evidence="2 3">
    <name type="scientific">Saprolegnia diclina (strain VS20)</name>
    <dbReference type="NCBI Taxonomy" id="1156394"/>
    <lineage>
        <taxon>Eukaryota</taxon>
        <taxon>Sar</taxon>
        <taxon>Stramenopiles</taxon>
        <taxon>Oomycota</taxon>
        <taxon>Saprolegniomycetes</taxon>
        <taxon>Saprolegniales</taxon>
        <taxon>Saprolegniaceae</taxon>
        <taxon>Saprolegnia</taxon>
    </lineage>
</organism>
<evidence type="ECO:0000256" key="1">
    <source>
        <dbReference type="SAM" id="MobiDB-lite"/>
    </source>
</evidence>
<feature type="region of interest" description="Disordered" evidence="1">
    <location>
        <begin position="144"/>
        <end position="163"/>
    </location>
</feature>
<gene>
    <name evidence="2" type="ORF">SDRG_12935</name>
</gene>
<reference evidence="2 3" key="1">
    <citation type="submission" date="2012-04" db="EMBL/GenBank/DDBJ databases">
        <title>The Genome Sequence of Saprolegnia declina VS20.</title>
        <authorList>
            <consortium name="The Broad Institute Genome Sequencing Platform"/>
            <person name="Russ C."/>
            <person name="Nusbaum C."/>
            <person name="Tyler B."/>
            <person name="van West P."/>
            <person name="Dieguez-Uribeondo J."/>
            <person name="de Bruijn I."/>
            <person name="Tripathy S."/>
            <person name="Jiang R."/>
            <person name="Young S.K."/>
            <person name="Zeng Q."/>
            <person name="Gargeya S."/>
            <person name="Fitzgerald M."/>
            <person name="Haas B."/>
            <person name="Abouelleil A."/>
            <person name="Alvarado L."/>
            <person name="Arachchi H.M."/>
            <person name="Berlin A."/>
            <person name="Chapman S.B."/>
            <person name="Goldberg J."/>
            <person name="Griggs A."/>
            <person name="Gujja S."/>
            <person name="Hansen M."/>
            <person name="Howarth C."/>
            <person name="Imamovic A."/>
            <person name="Larimer J."/>
            <person name="McCowen C."/>
            <person name="Montmayeur A."/>
            <person name="Murphy C."/>
            <person name="Neiman D."/>
            <person name="Pearson M."/>
            <person name="Priest M."/>
            <person name="Roberts A."/>
            <person name="Saif S."/>
            <person name="Shea T."/>
            <person name="Sisk P."/>
            <person name="Sykes S."/>
            <person name="Wortman J."/>
            <person name="Nusbaum C."/>
            <person name="Birren B."/>
        </authorList>
    </citation>
    <scope>NUCLEOTIDE SEQUENCE [LARGE SCALE GENOMIC DNA]</scope>
    <source>
        <strain evidence="2 3">VS20</strain>
    </source>
</reference>
<dbReference type="AlphaFoldDB" id="T0RHH9"/>
<accession>T0RHH9</accession>
<dbReference type="GeneID" id="19953662"/>
<name>T0RHH9_SAPDV</name>
<dbReference type="SUPFAM" id="SSF49879">
    <property type="entry name" value="SMAD/FHA domain"/>
    <property type="match status" value="1"/>
</dbReference>
<dbReference type="OMA" id="DFVIAYV"/>
<protein>
    <recommendedName>
        <fullName evidence="4">FHA domain-containing protein</fullName>
    </recommendedName>
</protein>
<dbReference type="VEuPathDB" id="FungiDB:SDRG_12935"/>
<sequence length="251" mass="27002">MHCLELNLSSLPATTRRAIRRLKLHREMLQLPSLILCAGTSFSTPFGSATQEQQAALRRCAQHTIAVRVTGEDVYVTGTPINAVLVNATPVSSHTPHRLADGDIITLASGNDFVIAYVLRTNRGAVSSPDQLINLTSASSTTEVTHTTQGTWSVETDAGNDGTLGDMAKTRDNDTETSQQTLDPPVIALADNNADESPMSSAIGDGTALPDVLDVDAIVYSPQQMPRRSKRLVARKEKALWRVLHDSCTVS</sequence>
<keyword evidence="3" id="KW-1185">Reference proteome</keyword>
<dbReference type="RefSeq" id="XP_008617241.1">
    <property type="nucleotide sequence ID" value="XM_008619019.1"/>
</dbReference>
<proteinExistence type="predicted"/>
<dbReference type="InParanoid" id="T0RHH9"/>
<dbReference type="Proteomes" id="UP000030762">
    <property type="component" value="Unassembled WGS sequence"/>
</dbReference>